<dbReference type="PANTHER" id="PTHR30055:SF234">
    <property type="entry name" value="HTH-TYPE TRANSCRIPTIONAL REGULATOR BETI"/>
    <property type="match status" value="1"/>
</dbReference>
<dbReference type="SUPFAM" id="SSF48498">
    <property type="entry name" value="Tetracyclin repressor-like, C-terminal domain"/>
    <property type="match status" value="1"/>
</dbReference>
<dbReference type="InterPro" id="IPR001647">
    <property type="entry name" value="HTH_TetR"/>
</dbReference>
<evidence type="ECO:0000256" key="1">
    <source>
        <dbReference type="ARBA" id="ARBA00023015"/>
    </source>
</evidence>
<gene>
    <name evidence="6" type="ORF">ACFOZ4_33765</name>
</gene>
<keyword evidence="2 4" id="KW-0238">DNA-binding</keyword>
<feature type="DNA-binding region" description="H-T-H motif" evidence="4">
    <location>
        <begin position="27"/>
        <end position="46"/>
    </location>
</feature>
<accession>A0ABV8LZ78</accession>
<evidence type="ECO:0000256" key="3">
    <source>
        <dbReference type="ARBA" id="ARBA00023163"/>
    </source>
</evidence>
<keyword evidence="1" id="KW-0805">Transcription regulation</keyword>
<comment type="caution">
    <text evidence="6">The sequence shown here is derived from an EMBL/GenBank/DDBJ whole genome shotgun (WGS) entry which is preliminary data.</text>
</comment>
<evidence type="ECO:0000256" key="4">
    <source>
        <dbReference type="PROSITE-ProRule" id="PRU00335"/>
    </source>
</evidence>
<evidence type="ECO:0000313" key="6">
    <source>
        <dbReference type="EMBL" id="MFC4135609.1"/>
    </source>
</evidence>
<dbReference type="Pfam" id="PF02909">
    <property type="entry name" value="TetR_C_1"/>
    <property type="match status" value="1"/>
</dbReference>
<evidence type="ECO:0000313" key="7">
    <source>
        <dbReference type="Proteomes" id="UP001595816"/>
    </source>
</evidence>
<dbReference type="Pfam" id="PF00440">
    <property type="entry name" value="TetR_N"/>
    <property type="match status" value="1"/>
</dbReference>
<reference evidence="7" key="1">
    <citation type="journal article" date="2019" name="Int. J. Syst. Evol. Microbiol.">
        <title>The Global Catalogue of Microorganisms (GCM) 10K type strain sequencing project: providing services to taxonomists for standard genome sequencing and annotation.</title>
        <authorList>
            <consortium name="The Broad Institute Genomics Platform"/>
            <consortium name="The Broad Institute Genome Sequencing Center for Infectious Disease"/>
            <person name="Wu L."/>
            <person name="Ma J."/>
        </authorList>
    </citation>
    <scope>NUCLEOTIDE SEQUENCE [LARGE SCALE GENOMIC DNA]</scope>
    <source>
        <strain evidence="7">CGMCC 4.7289</strain>
    </source>
</reference>
<dbReference type="Gene3D" id="1.10.10.60">
    <property type="entry name" value="Homeodomain-like"/>
    <property type="match status" value="1"/>
</dbReference>
<sequence length="208" mass="22801">MPDDDRKRRILDAALELADERGLAGVTMRALAQKLGVTAMALYPHIGDKEGLFDGLVDRMLAEMLPAVPTDGTAEERLLAVGRAARELSRRHPSAYALLLARPAVTPDAVRLVDAIYGALLDLGVPDAEVPRVERLITTFALGYAASEASGRFSAGTINPRGRRAQFPADEVSAHRRLSEVLDRMPDWDAEYEADLQDLLLMVRARWS</sequence>
<dbReference type="PRINTS" id="PR00455">
    <property type="entry name" value="HTHTETR"/>
</dbReference>
<evidence type="ECO:0000259" key="5">
    <source>
        <dbReference type="PROSITE" id="PS50977"/>
    </source>
</evidence>
<dbReference type="InterPro" id="IPR004111">
    <property type="entry name" value="Repressor_TetR_C"/>
</dbReference>
<dbReference type="Proteomes" id="UP001595816">
    <property type="component" value="Unassembled WGS sequence"/>
</dbReference>
<dbReference type="InterPro" id="IPR050109">
    <property type="entry name" value="HTH-type_TetR-like_transc_reg"/>
</dbReference>
<dbReference type="Gene3D" id="1.10.357.10">
    <property type="entry name" value="Tetracycline Repressor, domain 2"/>
    <property type="match status" value="1"/>
</dbReference>
<dbReference type="PROSITE" id="PS50977">
    <property type="entry name" value="HTH_TETR_2"/>
    <property type="match status" value="1"/>
</dbReference>
<keyword evidence="3" id="KW-0804">Transcription</keyword>
<dbReference type="InterPro" id="IPR036271">
    <property type="entry name" value="Tet_transcr_reg_TetR-rel_C_sf"/>
</dbReference>
<dbReference type="EMBL" id="JBHSAY010000023">
    <property type="protein sequence ID" value="MFC4135609.1"/>
    <property type="molecule type" value="Genomic_DNA"/>
</dbReference>
<feature type="domain" description="HTH tetR-type" evidence="5">
    <location>
        <begin position="4"/>
        <end position="64"/>
    </location>
</feature>
<dbReference type="InterPro" id="IPR009057">
    <property type="entry name" value="Homeodomain-like_sf"/>
</dbReference>
<dbReference type="PANTHER" id="PTHR30055">
    <property type="entry name" value="HTH-TYPE TRANSCRIPTIONAL REGULATOR RUTR"/>
    <property type="match status" value="1"/>
</dbReference>
<evidence type="ECO:0000256" key="2">
    <source>
        <dbReference type="ARBA" id="ARBA00023125"/>
    </source>
</evidence>
<dbReference type="SUPFAM" id="SSF46689">
    <property type="entry name" value="Homeodomain-like"/>
    <property type="match status" value="1"/>
</dbReference>
<keyword evidence="7" id="KW-1185">Reference proteome</keyword>
<organism evidence="6 7">
    <name type="scientific">Hamadaea flava</name>
    <dbReference type="NCBI Taxonomy" id="1742688"/>
    <lineage>
        <taxon>Bacteria</taxon>
        <taxon>Bacillati</taxon>
        <taxon>Actinomycetota</taxon>
        <taxon>Actinomycetes</taxon>
        <taxon>Micromonosporales</taxon>
        <taxon>Micromonosporaceae</taxon>
        <taxon>Hamadaea</taxon>
    </lineage>
</organism>
<name>A0ABV8LZ78_9ACTN</name>
<protein>
    <submittedName>
        <fullName evidence="6">TetR/AcrR family transcriptional regulator</fullName>
    </submittedName>
</protein>
<dbReference type="RefSeq" id="WP_253750115.1">
    <property type="nucleotide sequence ID" value="NZ_JAMZDZ010000001.1"/>
</dbReference>
<proteinExistence type="predicted"/>